<dbReference type="RefSeq" id="WP_068712292.1">
    <property type="nucleotide sequence ID" value="NZ_LSZP01000044.1"/>
</dbReference>
<dbReference type="Gene3D" id="3.40.50.720">
    <property type="entry name" value="NAD(P)-binding Rossmann-like Domain"/>
    <property type="match status" value="1"/>
</dbReference>
<dbReference type="InterPro" id="IPR036291">
    <property type="entry name" value="NAD(P)-bd_dom_sf"/>
</dbReference>
<dbReference type="OrthoDB" id="9803333at2"/>
<evidence type="ECO:0000256" key="1">
    <source>
        <dbReference type="ARBA" id="ARBA00006484"/>
    </source>
</evidence>
<evidence type="ECO:0000313" key="3">
    <source>
        <dbReference type="EMBL" id="KXU35264.1"/>
    </source>
</evidence>
<comment type="similarity">
    <text evidence="1">Belongs to the short-chain dehydrogenases/reductases (SDR) family.</text>
</comment>
<keyword evidence="2" id="KW-0560">Oxidoreductase</keyword>
<keyword evidence="4" id="KW-1185">Reference proteome</keyword>
<protein>
    <submittedName>
        <fullName evidence="3">3-ketoacyl-ACP reductase</fullName>
    </submittedName>
</protein>
<comment type="caution">
    <text evidence="3">The sequence shown here is derived from an EMBL/GenBank/DDBJ whole genome shotgun (WGS) entry which is preliminary data.</text>
</comment>
<dbReference type="Pfam" id="PF13561">
    <property type="entry name" value="adh_short_C2"/>
    <property type="match status" value="1"/>
</dbReference>
<sequence>MTTLKTALVTGASRGIGRGVAIELGRAGYRVAINYAGNVAAADEALALVRAAGGDGVTVQADIASAADRERLVEEASAGLGGRIDLLVNNAGVAPTLRADLLEAGEESFDRLYAINLKGPFFLTQRVAKQMLAQEADAEGFRGRIVNVTSISAYTASTSRGDYCMLKAGLAMMTTLFADRLAADGINVYEIRPGIIATDMTSAVKDKYDQLILRDERGITPIRRWGRPEDIGRAVRAIAEDRFPFSTGAVFDVDGGFHLQRL</sequence>
<dbReference type="PRINTS" id="PR00081">
    <property type="entry name" value="GDHRDH"/>
</dbReference>
<organism evidence="3 4">
    <name type="scientific">Cephaloticoccus capnophilus</name>
    <dbReference type="NCBI Taxonomy" id="1548208"/>
    <lineage>
        <taxon>Bacteria</taxon>
        <taxon>Pseudomonadati</taxon>
        <taxon>Verrucomicrobiota</taxon>
        <taxon>Opitutia</taxon>
        <taxon>Opitutales</taxon>
        <taxon>Opitutaceae</taxon>
        <taxon>Cephaloticoccus</taxon>
    </lineage>
</organism>
<gene>
    <name evidence="3" type="ORF">AXK12_06080</name>
</gene>
<dbReference type="SUPFAM" id="SSF51735">
    <property type="entry name" value="NAD(P)-binding Rossmann-fold domains"/>
    <property type="match status" value="1"/>
</dbReference>
<name>A0A139SLA2_9BACT</name>
<dbReference type="STRING" id="1548208.AXK12_06080"/>
<dbReference type="FunFam" id="3.40.50.720:FF:000084">
    <property type="entry name" value="Short-chain dehydrogenase reductase"/>
    <property type="match status" value="1"/>
</dbReference>
<dbReference type="AlphaFoldDB" id="A0A139SLA2"/>
<dbReference type="NCBIfam" id="NF009386">
    <property type="entry name" value="PRK12745.1"/>
    <property type="match status" value="1"/>
</dbReference>
<dbReference type="InterPro" id="IPR002347">
    <property type="entry name" value="SDR_fam"/>
</dbReference>
<dbReference type="PRINTS" id="PR00080">
    <property type="entry name" value="SDRFAMILY"/>
</dbReference>
<evidence type="ECO:0000313" key="4">
    <source>
        <dbReference type="Proteomes" id="UP000071392"/>
    </source>
</evidence>
<dbReference type="EMBL" id="LSZP01000044">
    <property type="protein sequence ID" value="KXU35264.1"/>
    <property type="molecule type" value="Genomic_DNA"/>
</dbReference>
<evidence type="ECO:0000256" key="2">
    <source>
        <dbReference type="ARBA" id="ARBA00023002"/>
    </source>
</evidence>
<proteinExistence type="inferred from homology"/>
<dbReference type="PANTHER" id="PTHR42760:SF133">
    <property type="entry name" value="3-OXOACYL-[ACYL-CARRIER-PROTEIN] REDUCTASE"/>
    <property type="match status" value="1"/>
</dbReference>
<dbReference type="Proteomes" id="UP000071392">
    <property type="component" value="Unassembled WGS sequence"/>
</dbReference>
<dbReference type="PANTHER" id="PTHR42760">
    <property type="entry name" value="SHORT-CHAIN DEHYDROGENASES/REDUCTASES FAMILY MEMBER"/>
    <property type="match status" value="1"/>
</dbReference>
<accession>A0A139SLA2</accession>
<dbReference type="GO" id="GO:0016616">
    <property type="term" value="F:oxidoreductase activity, acting on the CH-OH group of donors, NAD or NADP as acceptor"/>
    <property type="evidence" value="ECO:0007669"/>
    <property type="project" value="TreeGrafter"/>
</dbReference>
<reference evidence="3 4" key="1">
    <citation type="submission" date="2016-02" db="EMBL/GenBank/DDBJ databases">
        <authorList>
            <person name="Wen L."/>
            <person name="He K."/>
            <person name="Yang H."/>
        </authorList>
    </citation>
    <scope>NUCLEOTIDE SEQUENCE [LARGE SCALE GENOMIC DNA]</scope>
    <source>
        <strain evidence="3 4">CV41</strain>
    </source>
</reference>